<protein>
    <recommendedName>
        <fullName evidence="1">Polysaccharide biosynthesis enzyme WcbI domain-containing protein</fullName>
    </recommendedName>
</protein>
<dbReference type="InterPro" id="IPR041307">
    <property type="entry name" value="WcbI"/>
</dbReference>
<gene>
    <name evidence="2" type="ORF">GCM10025780_26740</name>
</gene>
<evidence type="ECO:0000313" key="2">
    <source>
        <dbReference type="EMBL" id="GAA4680182.1"/>
    </source>
</evidence>
<dbReference type="RefSeq" id="WP_345376401.1">
    <property type="nucleotide sequence ID" value="NZ_BAABLM010000005.1"/>
</dbReference>
<feature type="domain" description="Polysaccharide biosynthesis enzyme WcbI" evidence="1">
    <location>
        <begin position="30"/>
        <end position="234"/>
    </location>
</feature>
<proteinExistence type="predicted"/>
<evidence type="ECO:0000259" key="1">
    <source>
        <dbReference type="Pfam" id="PF18588"/>
    </source>
</evidence>
<dbReference type="Proteomes" id="UP001501295">
    <property type="component" value="Unassembled WGS sequence"/>
</dbReference>
<keyword evidence="3" id="KW-1185">Reference proteome</keyword>
<dbReference type="EMBL" id="BAABLM010000005">
    <property type="protein sequence ID" value="GAA4680182.1"/>
    <property type="molecule type" value="Genomic_DNA"/>
</dbReference>
<dbReference type="Gene3D" id="3.40.50.12080">
    <property type="match status" value="1"/>
</dbReference>
<dbReference type="Pfam" id="PF18588">
    <property type="entry name" value="WcbI"/>
    <property type="match status" value="1"/>
</dbReference>
<accession>A0ABP8W3A7</accession>
<evidence type="ECO:0000313" key="3">
    <source>
        <dbReference type="Proteomes" id="UP001501295"/>
    </source>
</evidence>
<sequence>MPSADAIDPRTRHYGDFYGLSEPPGDGPVVVIVGNCQAESLRIVLDGGGVRSVRLPAVHELVASDLPYLDRWLGEADVLVSQPIRDGYHGLPLGTTEMSGRMRVASVTVTVPVIRFAGLFPAAALVRPPSDPSLVPPVVEYHDLRLLAEAAGRGRAGTAGRDKAARPLTTDVVRAVGAHSLAELRKREQAFDTVVASDLFERPSFDLMRTLNHPGNPVWNALAGRVRERLGWPAHDGDPGRPLLDSVHAPHEEVVLEAWELDGSPTENWLVHGRVVTSEEVRRAHLDWYAEHPEVVAAGLARHADTLALLESA</sequence>
<reference evidence="3" key="1">
    <citation type="journal article" date="2019" name="Int. J. Syst. Evol. Microbiol.">
        <title>The Global Catalogue of Microorganisms (GCM) 10K type strain sequencing project: providing services to taxonomists for standard genome sequencing and annotation.</title>
        <authorList>
            <consortium name="The Broad Institute Genomics Platform"/>
            <consortium name="The Broad Institute Genome Sequencing Center for Infectious Disease"/>
            <person name="Wu L."/>
            <person name="Ma J."/>
        </authorList>
    </citation>
    <scope>NUCLEOTIDE SEQUENCE [LARGE SCALE GENOMIC DNA]</scope>
    <source>
        <strain evidence="3">JCM 18956</strain>
    </source>
</reference>
<name>A0ABP8W3A7_9MICO</name>
<organism evidence="2 3">
    <name type="scientific">Frondihabitans cladoniiphilus</name>
    <dbReference type="NCBI Taxonomy" id="715785"/>
    <lineage>
        <taxon>Bacteria</taxon>
        <taxon>Bacillati</taxon>
        <taxon>Actinomycetota</taxon>
        <taxon>Actinomycetes</taxon>
        <taxon>Micrococcales</taxon>
        <taxon>Microbacteriaceae</taxon>
        <taxon>Frondihabitans</taxon>
    </lineage>
</organism>
<comment type="caution">
    <text evidence="2">The sequence shown here is derived from an EMBL/GenBank/DDBJ whole genome shotgun (WGS) entry which is preliminary data.</text>
</comment>